<evidence type="ECO:0000313" key="3">
    <source>
        <dbReference type="Proteomes" id="UP001595953"/>
    </source>
</evidence>
<dbReference type="Gene3D" id="1.25.40.10">
    <property type="entry name" value="Tetratricopeptide repeat domain"/>
    <property type="match status" value="1"/>
</dbReference>
<proteinExistence type="predicted"/>
<dbReference type="Proteomes" id="UP001595953">
    <property type="component" value="Unassembled WGS sequence"/>
</dbReference>
<dbReference type="Pfam" id="PF13176">
    <property type="entry name" value="TPR_7"/>
    <property type="match status" value="1"/>
</dbReference>
<reference evidence="3" key="1">
    <citation type="journal article" date="2019" name="Int. J. Syst. Evol. Microbiol.">
        <title>The Global Catalogue of Microorganisms (GCM) 10K type strain sequencing project: providing services to taxonomists for standard genome sequencing and annotation.</title>
        <authorList>
            <consortium name="The Broad Institute Genomics Platform"/>
            <consortium name="The Broad Institute Genome Sequencing Center for Infectious Disease"/>
            <person name="Wu L."/>
            <person name="Ma J."/>
        </authorList>
    </citation>
    <scope>NUCLEOTIDE SEQUENCE [LARGE SCALE GENOMIC DNA]</scope>
    <source>
        <strain evidence="3">CCUG 63682</strain>
    </source>
</reference>
<keyword evidence="1" id="KW-0732">Signal</keyword>
<dbReference type="InterPro" id="IPR011990">
    <property type="entry name" value="TPR-like_helical_dom_sf"/>
</dbReference>
<protein>
    <submittedName>
        <fullName evidence="2">DUF2911 domain-containing protein</fullName>
    </submittedName>
</protein>
<dbReference type="RefSeq" id="WP_387961469.1">
    <property type="nucleotide sequence ID" value="NZ_JBHSGP010000008.1"/>
</dbReference>
<dbReference type="InterPro" id="IPR021314">
    <property type="entry name" value="DUF2911"/>
</dbReference>
<feature type="signal peptide" evidence="1">
    <location>
        <begin position="1"/>
        <end position="23"/>
    </location>
</feature>
<accession>A0ABV9N2X9</accession>
<evidence type="ECO:0000256" key="1">
    <source>
        <dbReference type="SAM" id="SignalP"/>
    </source>
</evidence>
<keyword evidence="3" id="KW-1185">Reference proteome</keyword>
<name>A0ABV9N2X9_9FLAO</name>
<organism evidence="2 3">
    <name type="scientific">Geojedonia litorea</name>
    <dbReference type="NCBI Taxonomy" id="1268269"/>
    <lineage>
        <taxon>Bacteria</taxon>
        <taxon>Pseudomonadati</taxon>
        <taxon>Bacteroidota</taxon>
        <taxon>Flavobacteriia</taxon>
        <taxon>Flavobacteriales</taxon>
        <taxon>Flavobacteriaceae</taxon>
        <taxon>Geojedonia</taxon>
    </lineage>
</organism>
<dbReference type="EMBL" id="JBHSGP010000008">
    <property type="protein sequence ID" value="MFC4721639.1"/>
    <property type="molecule type" value="Genomic_DNA"/>
</dbReference>
<gene>
    <name evidence="2" type="ORF">ACFO5O_04880</name>
</gene>
<dbReference type="InterPro" id="IPR019734">
    <property type="entry name" value="TPR_rpt"/>
</dbReference>
<dbReference type="SUPFAM" id="SSF48452">
    <property type="entry name" value="TPR-like"/>
    <property type="match status" value="1"/>
</dbReference>
<sequence length="367" mass="40592">MMQNNLIKFVLCAVLSVSSNSFAQLNTPRGSQRATVTQRVGTTDISIDYSRPSVNGREIWGQLVPYGMNNLGFGTSTAAPWRAGADENTTITFANDVKIEGKSIKAGTYGLHIEVKPDDKATLILSNDTKAWGSFFYDPSHDALRADIITKTVPHRELLTFEFNTVTPNSAIASLVWEKKEFPFTIEVDVPSIVLNDFREQLTGQSGFLRQSWEQAANFALNNGANLDEALGWINNGIEGQFYSQKTFANLQIKSQILDKMGKATEAAALMDEALQLATIFEVHQYGRILIAQGKKDKALQVFKMNAEKHKNTWPVDVGLARGYSALGDYKKALKHLKIAMTRVPDEANKVAIESNLAKLEKGEDIN</sequence>
<dbReference type="Pfam" id="PF11138">
    <property type="entry name" value="DUF2911"/>
    <property type="match status" value="1"/>
</dbReference>
<feature type="chain" id="PRO_5045770684" evidence="1">
    <location>
        <begin position="24"/>
        <end position="367"/>
    </location>
</feature>
<comment type="caution">
    <text evidence="2">The sequence shown here is derived from an EMBL/GenBank/DDBJ whole genome shotgun (WGS) entry which is preliminary data.</text>
</comment>
<evidence type="ECO:0000313" key="2">
    <source>
        <dbReference type="EMBL" id="MFC4721639.1"/>
    </source>
</evidence>